<dbReference type="PANTHER" id="PTHR35610:SF7">
    <property type="entry name" value="3-ISOPROPYLMALATE DEHYDRATASE"/>
    <property type="match status" value="1"/>
</dbReference>
<accession>A0A497JK69</accession>
<comment type="caution">
    <text evidence="2">The sequence shown here is derived from an EMBL/GenBank/DDBJ whole genome shotgun (WGS) entry which is preliminary data.</text>
</comment>
<organism evidence="2 3">
    <name type="scientific">Candidatus Iainarchaeum sp</name>
    <dbReference type="NCBI Taxonomy" id="3101447"/>
    <lineage>
        <taxon>Archaea</taxon>
        <taxon>Candidatus Iainarchaeota</taxon>
        <taxon>Candidatus Iainarchaeia</taxon>
        <taxon>Candidatus Iainarchaeales</taxon>
        <taxon>Candidatus Iainarchaeaceae</taxon>
        <taxon>Candidatus Iainarchaeum</taxon>
    </lineage>
</organism>
<evidence type="ECO:0000256" key="1">
    <source>
        <dbReference type="SAM" id="Coils"/>
    </source>
</evidence>
<evidence type="ECO:0008006" key="4">
    <source>
        <dbReference type="Google" id="ProtNLM"/>
    </source>
</evidence>
<dbReference type="SUPFAM" id="SSF159659">
    <property type="entry name" value="Cgl1923-like"/>
    <property type="match status" value="1"/>
</dbReference>
<dbReference type="InterPro" id="IPR019151">
    <property type="entry name" value="Proteasome_assmbl_chaperone_2"/>
</dbReference>
<feature type="coiled-coil region" evidence="1">
    <location>
        <begin position="221"/>
        <end position="248"/>
    </location>
</feature>
<evidence type="ECO:0000313" key="2">
    <source>
        <dbReference type="EMBL" id="RLG70395.1"/>
    </source>
</evidence>
<dbReference type="EMBL" id="QMWP01000064">
    <property type="protein sequence ID" value="RLG70395.1"/>
    <property type="molecule type" value="Genomic_DNA"/>
</dbReference>
<gene>
    <name evidence="2" type="ORF">DRO04_01950</name>
</gene>
<proteinExistence type="predicted"/>
<sequence length="259" mass="28812">MATTIKTLKEMKFKNGILLTGLPGIGLVGKIAVDYMLTQIKAEKFAEVYSDAFPPSVHTKNGIIELIKDEFYYFPYKNKDFVFLAGPVQPALDFRIASASEHYEFAKTIVDYIAERGITTVYTLAGINVGEQRVGLEPNIVCAATDERMLEEWKKVGAIADKPEGLITGAAGLILGLAAERGLRGACLMGETSSKLIYGDHAAAKKLLEILIKKFKFKLDMKKIKKEAKKIQQTFSQITKQLEAQQEEKQPEEPLSYVR</sequence>
<evidence type="ECO:0000313" key="3">
    <source>
        <dbReference type="Proteomes" id="UP000278031"/>
    </source>
</evidence>
<dbReference type="Gene3D" id="3.40.50.10900">
    <property type="entry name" value="PAC-like subunit"/>
    <property type="match status" value="1"/>
</dbReference>
<dbReference type="AlphaFoldDB" id="A0A497JK69"/>
<protein>
    <recommendedName>
        <fullName evidence="4">Proteasome assembly chaperone family protein</fullName>
    </recommendedName>
</protein>
<reference evidence="2 3" key="1">
    <citation type="submission" date="2018-06" db="EMBL/GenBank/DDBJ databases">
        <title>Extensive metabolic versatility and redundancy in microbially diverse, dynamic hydrothermal sediments.</title>
        <authorList>
            <person name="Dombrowski N."/>
            <person name="Teske A."/>
            <person name="Baker B.J."/>
        </authorList>
    </citation>
    <scope>NUCLEOTIDE SEQUENCE [LARGE SCALE GENOMIC DNA]</scope>
    <source>
        <strain evidence="2">B51_G17</strain>
    </source>
</reference>
<keyword evidence="1" id="KW-0175">Coiled coil</keyword>
<dbReference type="PANTHER" id="PTHR35610">
    <property type="entry name" value="3-ISOPROPYLMALATE DEHYDRATASE-RELATED"/>
    <property type="match status" value="1"/>
</dbReference>
<name>A0A497JK69_9ARCH</name>
<dbReference type="Proteomes" id="UP000278031">
    <property type="component" value="Unassembled WGS sequence"/>
</dbReference>
<dbReference type="InterPro" id="IPR038389">
    <property type="entry name" value="PSMG2_sf"/>
</dbReference>
<dbReference type="Pfam" id="PF09754">
    <property type="entry name" value="PAC2"/>
    <property type="match status" value="1"/>
</dbReference>